<dbReference type="EMBL" id="FQWQ01000001">
    <property type="protein sequence ID" value="SHG64016.1"/>
    <property type="molecule type" value="Genomic_DNA"/>
</dbReference>
<organism evidence="1 2">
    <name type="scientific">Chryseolinea serpens</name>
    <dbReference type="NCBI Taxonomy" id="947013"/>
    <lineage>
        <taxon>Bacteria</taxon>
        <taxon>Pseudomonadati</taxon>
        <taxon>Bacteroidota</taxon>
        <taxon>Cytophagia</taxon>
        <taxon>Cytophagales</taxon>
        <taxon>Fulvivirgaceae</taxon>
        <taxon>Chryseolinea</taxon>
    </lineage>
</organism>
<sequence>METHQINLSACTTYLELPPQELERLQEGDTLAIHWESFQAMPGFVEPHPYILSRTDMAIVTDALDNNLKVLLEVSFPLNRYLLTSVKPMGAESLQG</sequence>
<keyword evidence="2" id="KW-1185">Reference proteome</keyword>
<dbReference type="Proteomes" id="UP000184212">
    <property type="component" value="Unassembled WGS sequence"/>
</dbReference>
<dbReference type="STRING" id="947013.SAMN04488109_1193"/>
<proteinExistence type="predicted"/>
<protein>
    <submittedName>
        <fullName evidence="1">Uncharacterized protein</fullName>
    </submittedName>
</protein>
<name>A0A1M5LGC6_9BACT</name>
<dbReference type="RefSeq" id="WP_143164781.1">
    <property type="nucleotide sequence ID" value="NZ_FQWQ01000001.1"/>
</dbReference>
<evidence type="ECO:0000313" key="2">
    <source>
        <dbReference type="Proteomes" id="UP000184212"/>
    </source>
</evidence>
<dbReference type="AlphaFoldDB" id="A0A1M5LGC6"/>
<reference evidence="1 2" key="1">
    <citation type="submission" date="2016-11" db="EMBL/GenBank/DDBJ databases">
        <authorList>
            <person name="Jaros S."/>
            <person name="Januszkiewicz K."/>
            <person name="Wedrychowicz H."/>
        </authorList>
    </citation>
    <scope>NUCLEOTIDE SEQUENCE [LARGE SCALE GENOMIC DNA]</scope>
    <source>
        <strain evidence="1 2">DSM 24574</strain>
    </source>
</reference>
<evidence type="ECO:0000313" key="1">
    <source>
        <dbReference type="EMBL" id="SHG64016.1"/>
    </source>
</evidence>
<accession>A0A1M5LGC6</accession>
<gene>
    <name evidence="1" type="ORF">SAMN04488109_1193</name>
</gene>
<dbReference type="OrthoDB" id="9840505at2"/>